<evidence type="ECO:0000256" key="10">
    <source>
        <dbReference type="RuleBase" id="RU361115"/>
    </source>
</evidence>
<feature type="transmembrane region" description="Helical" evidence="10">
    <location>
        <begin position="171"/>
        <end position="193"/>
    </location>
</feature>
<evidence type="ECO:0000256" key="7">
    <source>
        <dbReference type="ARBA" id="ARBA00023098"/>
    </source>
</evidence>
<keyword evidence="8 10" id="KW-0472">Membrane</keyword>
<name>A0AA38HRP9_9CUCU</name>
<dbReference type="Pfam" id="PF01151">
    <property type="entry name" value="ELO"/>
    <property type="match status" value="1"/>
</dbReference>
<keyword evidence="12" id="KW-1185">Reference proteome</keyword>
<evidence type="ECO:0000256" key="4">
    <source>
        <dbReference type="ARBA" id="ARBA00022692"/>
    </source>
</evidence>
<evidence type="ECO:0000313" key="12">
    <source>
        <dbReference type="Proteomes" id="UP001168821"/>
    </source>
</evidence>
<feature type="transmembrane region" description="Helical" evidence="10">
    <location>
        <begin position="27"/>
        <end position="46"/>
    </location>
</feature>
<feature type="transmembrane region" description="Helical" evidence="10">
    <location>
        <begin position="233"/>
        <end position="254"/>
    </location>
</feature>
<dbReference type="GO" id="GO:0030148">
    <property type="term" value="P:sphingolipid biosynthetic process"/>
    <property type="evidence" value="ECO:0007669"/>
    <property type="project" value="TreeGrafter"/>
</dbReference>
<feature type="transmembrane region" description="Helical" evidence="10">
    <location>
        <begin position="205"/>
        <end position="227"/>
    </location>
</feature>
<reference evidence="11" key="1">
    <citation type="journal article" date="2023" name="G3 (Bethesda)">
        <title>Whole genome assemblies of Zophobas morio and Tenebrio molitor.</title>
        <authorList>
            <person name="Kaur S."/>
            <person name="Stinson S.A."/>
            <person name="diCenzo G.C."/>
        </authorList>
    </citation>
    <scope>NUCLEOTIDE SEQUENCE</scope>
    <source>
        <strain evidence="11">QUZm001</strain>
    </source>
</reference>
<comment type="catalytic activity">
    <reaction evidence="10">
        <text>a very-long-chain acyl-CoA + malonyl-CoA + H(+) = a very-long-chain 3-oxoacyl-CoA + CO2 + CoA</text>
        <dbReference type="Rhea" id="RHEA:32727"/>
        <dbReference type="ChEBI" id="CHEBI:15378"/>
        <dbReference type="ChEBI" id="CHEBI:16526"/>
        <dbReference type="ChEBI" id="CHEBI:57287"/>
        <dbReference type="ChEBI" id="CHEBI:57384"/>
        <dbReference type="ChEBI" id="CHEBI:90725"/>
        <dbReference type="ChEBI" id="CHEBI:90736"/>
        <dbReference type="EC" id="2.3.1.199"/>
    </reaction>
</comment>
<dbReference type="EMBL" id="JALNTZ010000008">
    <property type="protein sequence ID" value="KAJ3642783.1"/>
    <property type="molecule type" value="Genomic_DNA"/>
</dbReference>
<dbReference type="Proteomes" id="UP001168821">
    <property type="component" value="Unassembled WGS sequence"/>
</dbReference>
<dbReference type="GO" id="GO:0034625">
    <property type="term" value="P:fatty acid elongation, monounsaturated fatty acid"/>
    <property type="evidence" value="ECO:0007669"/>
    <property type="project" value="TreeGrafter"/>
</dbReference>
<sequence>MTEVIKTVITQYHEIIDNQSDPRVKNWFLMSSPLPTMAICLLYLYFATIAGPKFMKTRKPYNLKSILIVYNLFQVIFNSYLFYEGSAVGWLNHYNFRCQPMDYSEKPLTIRMVKAVWWYYILKHIDLLDTIFFVLRKKNNQITNLHLIHHCIMPFSVWFGVKLAPSGHGTFFGYINCFVHVIMYFYYVIAALGPRFQKYLWWKKYLTTVQMIQFVLITVHSCQLFFIDCDYPRSFLLIVIIHAILILGLFWNFYRTTYQKTTTKNEETKTQNRGTSKLQYCFIIENKSTEDSRDGMSEENKLKKGR</sequence>
<keyword evidence="2 10" id="KW-0444">Lipid biosynthesis</keyword>
<dbReference type="GO" id="GO:0034626">
    <property type="term" value="P:fatty acid elongation, polyunsaturated fatty acid"/>
    <property type="evidence" value="ECO:0007669"/>
    <property type="project" value="TreeGrafter"/>
</dbReference>
<evidence type="ECO:0000256" key="6">
    <source>
        <dbReference type="ARBA" id="ARBA00022989"/>
    </source>
</evidence>
<evidence type="ECO:0000256" key="8">
    <source>
        <dbReference type="ARBA" id="ARBA00023136"/>
    </source>
</evidence>
<accession>A0AA38HRP9</accession>
<evidence type="ECO:0000256" key="2">
    <source>
        <dbReference type="ARBA" id="ARBA00022516"/>
    </source>
</evidence>
<proteinExistence type="inferred from homology"/>
<keyword evidence="9 10" id="KW-0275">Fatty acid biosynthesis</keyword>
<keyword evidence="3 10" id="KW-0808">Transferase</keyword>
<evidence type="ECO:0000256" key="3">
    <source>
        <dbReference type="ARBA" id="ARBA00022679"/>
    </source>
</evidence>
<comment type="subcellular location">
    <subcellularLocation>
        <location evidence="1">Membrane</location>
        <topology evidence="1">Multi-pass membrane protein</topology>
    </subcellularLocation>
</comment>
<evidence type="ECO:0000313" key="11">
    <source>
        <dbReference type="EMBL" id="KAJ3642783.1"/>
    </source>
</evidence>
<feature type="transmembrane region" description="Helical" evidence="10">
    <location>
        <begin position="117"/>
        <end position="135"/>
    </location>
</feature>
<dbReference type="InterPro" id="IPR002076">
    <property type="entry name" value="ELO_fam"/>
</dbReference>
<dbReference type="GO" id="GO:0005789">
    <property type="term" value="C:endoplasmic reticulum membrane"/>
    <property type="evidence" value="ECO:0007669"/>
    <property type="project" value="TreeGrafter"/>
</dbReference>
<organism evidence="11 12">
    <name type="scientific">Zophobas morio</name>
    <dbReference type="NCBI Taxonomy" id="2755281"/>
    <lineage>
        <taxon>Eukaryota</taxon>
        <taxon>Metazoa</taxon>
        <taxon>Ecdysozoa</taxon>
        <taxon>Arthropoda</taxon>
        <taxon>Hexapoda</taxon>
        <taxon>Insecta</taxon>
        <taxon>Pterygota</taxon>
        <taxon>Neoptera</taxon>
        <taxon>Endopterygota</taxon>
        <taxon>Coleoptera</taxon>
        <taxon>Polyphaga</taxon>
        <taxon>Cucujiformia</taxon>
        <taxon>Tenebrionidae</taxon>
        <taxon>Zophobas</taxon>
    </lineage>
</organism>
<dbReference type="GO" id="GO:0009922">
    <property type="term" value="F:fatty acid elongase activity"/>
    <property type="evidence" value="ECO:0007669"/>
    <property type="project" value="UniProtKB-EC"/>
</dbReference>
<comment type="similarity">
    <text evidence="10">Belongs to the ELO family.</text>
</comment>
<dbReference type="AlphaFoldDB" id="A0AA38HRP9"/>
<comment type="caution">
    <text evidence="11">The sequence shown here is derived from an EMBL/GenBank/DDBJ whole genome shotgun (WGS) entry which is preliminary data.</text>
</comment>
<keyword evidence="4 10" id="KW-0812">Transmembrane</keyword>
<dbReference type="GO" id="GO:0042761">
    <property type="term" value="P:very long-chain fatty acid biosynthetic process"/>
    <property type="evidence" value="ECO:0007669"/>
    <property type="project" value="TreeGrafter"/>
</dbReference>
<dbReference type="EC" id="2.3.1.199" evidence="10"/>
<keyword evidence="7 10" id="KW-0443">Lipid metabolism</keyword>
<keyword evidence="5 10" id="KW-0276">Fatty acid metabolism</keyword>
<evidence type="ECO:0000256" key="5">
    <source>
        <dbReference type="ARBA" id="ARBA00022832"/>
    </source>
</evidence>
<dbReference type="PANTHER" id="PTHR11157">
    <property type="entry name" value="FATTY ACID ACYL TRANSFERASE-RELATED"/>
    <property type="match status" value="1"/>
</dbReference>
<protein>
    <recommendedName>
        <fullName evidence="10">Elongation of very long chain fatty acids protein</fullName>
        <ecNumber evidence="10">2.3.1.199</ecNumber>
    </recommendedName>
    <alternativeName>
        <fullName evidence="10">Very-long-chain 3-oxoacyl-CoA synthase</fullName>
    </alternativeName>
</protein>
<feature type="transmembrane region" description="Helical" evidence="10">
    <location>
        <begin position="66"/>
        <end position="83"/>
    </location>
</feature>
<dbReference type="PANTHER" id="PTHR11157:SF69">
    <property type="entry name" value="ELONGATION OF VERY LONG CHAIN FATTY ACIDS PROTEIN 7"/>
    <property type="match status" value="1"/>
</dbReference>
<gene>
    <name evidence="11" type="ORF">Zmor_025538</name>
</gene>
<evidence type="ECO:0000256" key="9">
    <source>
        <dbReference type="ARBA" id="ARBA00023160"/>
    </source>
</evidence>
<evidence type="ECO:0000256" key="1">
    <source>
        <dbReference type="ARBA" id="ARBA00004141"/>
    </source>
</evidence>
<dbReference type="GO" id="GO:0019367">
    <property type="term" value="P:fatty acid elongation, saturated fatty acid"/>
    <property type="evidence" value="ECO:0007669"/>
    <property type="project" value="TreeGrafter"/>
</dbReference>
<keyword evidence="6 10" id="KW-1133">Transmembrane helix</keyword>
<feature type="transmembrane region" description="Helical" evidence="10">
    <location>
        <begin position="147"/>
        <end position="165"/>
    </location>
</feature>